<gene>
    <name evidence="1" type="ORF">TTAC_LOCUS4559</name>
</gene>
<dbReference type="GO" id="GO:0016485">
    <property type="term" value="P:protein processing"/>
    <property type="evidence" value="ECO:0007669"/>
    <property type="project" value="TreeGrafter"/>
</dbReference>
<sequence>MEEENRVFIIVDFHHPNSFACSICDIYTNFALSIALYLLIEGDSAPLYRGLIESGLGLDWTPPIHGMDRGIRTTCFHVGLQGVQPGADIERVEAEVMEILAQTVKTGFPKERVEAVLHRQEIALREDNARFGLQVILGLAGIVNHGGDVQTALSIQKMVDRFKLELAADPEMLQKLIKRYLLQNPHRLCVSMLPDAEFEAKQKVKEAQRLEKVICGMSVEKKEKALKDG</sequence>
<name>A0A0R3WUY4_HYDTA</name>
<dbReference type="AlphaFoldDB" id="A0A0R3WUY4"/>
<reference evidence="1 2" key="2">
    <citation type="submission" date="2018-11" db="EMBL/GenBank/DDBJ databases">
        <authorList>
            <consortium name="Pathogen Informatics"/>
        </authorList>
    </citation>
    <scope>NUCLEOTIDE SEQUENCE [LARGE SCALE GENOMIC DNA]</scope>
</reference>
<evidence type="ECO:0000313" key="2">
    <source>
        <dbReference type="Proteomes" id="UP000274429"/>
    </source>
</evidence>
<accession>A0A0R3WUY4</accession>
<dbReference type="PANTHER" id="PTHR43016">
    <property type="entry name" value="PRESEQUENCE PROTEASE"/>
    <property type="match status" value="1"/>
</dbReference>
<dbReference type="EMBL" id="UYWX01004760">
    <property type="protein sequence ID" value="VDM25183.1"/>
    <property type="molecule type" value="Genomic_DNA"/>
</dbReference>
<dbReference type="STRING" id="6205.A0A0R3WUY4"/>
<dbReference type="PANTHER" id="PTHR43016:SF13">
    <property type="entry name" value="PRESEQUENCE PROTEASE, MITOCHONDRIAL"/>
    <property type="match status" value="1"/>
</dbReference>
<dbReference type="GO" id="GO:0004222">
    <property type="term" value="F:metalloendopeptidase activity"/>
    <property type="evidence" value="ECO:0007669"/>
    <property type="project" value="TreeGrafter"/>
</dbReference>
<dbReference type="Gene3D" id="3.30.830.10">
    <property type="entry name" value="Metalloenzyme, LuxS/M16 peptidase-like"/>
    <property type="match status" value="1"/>
</dbReference>
<evidence type="ECO:0000313" key="1">
    <source>
        <dbReference type="EMBL" id="VDM25183.1"/>
    </source>
</evidence>
<proteinExistence type="predicted"/>
<dbReference type="InterPro" id="IPR011249">
    <property type="entry name" value="Metalloenz_LuxS/M16"/>
</dbReference>
<evidence type="ECO:0000313" key="3">
    <source>
        <dbReference type="WBParaSite" id="TTAC_0000457401-mRNA-1"/>
    </source>
</evidence>
<dbReference type="Proteomes" id="UP000274429">
    <property type="component" value="Unassembled WGS sequence"/>
</dbReference>
<dbReference type="OrthoDB" id="10250783at2759"/>
<dbReference type="WBParaSite" id="TTAC_0000457401-mRNA-1">
    <property type="protein sequence ID" value="TTAC_0000457401-mRNA-1"/>
    <property type="gene ID" value="TTAC_0000457401"/>
</dbReference>
<organism evidence="3">
    <name type="scientific">Hydatigena taeniaeformis</name>
    <name type="common">Feline tapeworm</name>
    <name type="synonym">Taenia taeniaeformis</name>
    <dbReference type="NCBI Taxonomy" id="6205"/>
    <lineage>
        <taxon>Eukaryota</taxon>
        <taxon>Metazoa</taxon>
        <taxon>Spiralia</taxon>
        <taxon>Lophotrochozoa</taxon>
        <taxon>Platyhelminthes</taxon>
        <taxon>Cestoda</taxon>
        <taxon>Eucestoda</taxon>
        <taxon>Cyclophyllidea</taxon>
        <taxon>Taeniidae</taxon>
        <taxon>Hydatigera</taxon>
    </lineage>
</organism>
<dbReference type="SUPFAM" id="SSF63411">
    <property type="entry name" value="LuxS/MPP-like metallohydrolase"/>
    <property type="match status" value="1"/>
</dbReference>
<reference evidence="3" key="1">
    <citation type="submission" date="2017-02" db="UniProtKB">
        <authorList>
            <consortium name="WormBaseParasite"/>
        </authorList>
    </citation>
    <scope>IDENTIFICATION</scope>
</reference>
<keyword evidence="2" id="KW-1185">Reference proteome</keyword>
<dbReference type="GO" id="GO:0005759">
    <property type="term" value="C:mitochondrial matrix"/>
    <property type="evidence" value="ECO:0007669"/>
    <property type="project" value="TreeGrafter"/>
</dbReference>
<dbReference type="GO" id="GO:0046872">
    <property type="term" value="F:metal ion binding"/>
    <property type="evidence" value="ECO:0007669"/>
    <property type="project" value="InterPro"/>
</dbReference>
<protein>
    <submittedName>
        <fullName evidence="3">Peptidase_M16_C domain-containing protein</fullName>
    </submittedName>
</protein>